<keyword evidence="4 6" id="KW-0378">Hydrolase</keyword>
<evidence type="ECO:0000313" key="9">
    <source>
        <dbReference type="EMBL" id="KJZ76845.1"/>
    </source>
</evidence>
<feature type="compositionally biased region" description="Acidic residues" evidence="7">
    <location>
        <begin position="805"/>
        <end position="814"/>
    </location>
</feature>
<keyword evidence="3 6" id="KW-0833">Ubl conjugation pathway</keyword>
<dbReference type="GO" id="GO:0006508">
    <property type="term" value="P:proteolysis"/>
    <property type="evidence" value="ECO:0007669"/>
    <property type="project" value="UniProtKB-KW"/>
</dbReference>
<feature type="region of interest" description="Disordered" evidence="7">
    <location>
        <begin position="239"/>
        <end position="285"/>
    </location>
</feature>
<dbReference type="InterPro" id="IPR018200">
    <property type="entry name" value="USP_CS"/>
</dbReference>
<feature type="region of interest" description="Disordered" evidence="7">
    <location>
        <begin position="77"/>
        <end position="225"/>
    </location>
</feature>
<dbReference type="Pfam" id="PF00443">
    <property type="entry name" value="UCH"/>
    <property type="match status" value="1"/>
</dbReference>
<dbReference type="Proteomes" id="UP000054481">
    <property type="component" value="Unassembled WGS sequence"/>
</dbReference>
<dbReference type="InterPro" id="IPR001394">
    <property type="entry name" value="Peptidase_C19_UCH"/>
</dbReference>
<feature type="compositionally biased region" description="Polar residues" evidence="7">
    <location>
        <begin position="390"/>
        <end position="410"/>
    </location>
</feature>
<dbReference type="InterPro" id="IPR028889">
    <property type="entry name" value="USP"/>
</dbReference>
<feature type="compositionally biased region" description="Basic residues" evidence="7">
    <location>
        <begin position="194"/>
        <end position="204"/>
    </location>
</feature>
<evidence type="ECO:0000256" key="6">
    <source>
        <dbReference type="RuleBase" id="RU366025"/>
    </source>
</evidence>
<dbReference type="GO" id="GO:0005829">
    <property type="term" value="C:cytosol"/>
    <property type="evidence" value="ECO:0007669"/>
    <property type="project" value="TreeGrafter"/>
</dbReference>
<proteinExistence type="inferred from homology"/>
<keyword evidence="5 6" id="KW-0788">Thiol protease</keyword>
<comment type="catalytic activity">
    <reaction evidence="1 6">
        <text>Thiol-dependent hydrolysis of ester, thioester, amide, peptide and isopeptide bonds formed by the C-terminal Gly of ubiquitin (a 76-residue protein attached to proteins as an intracellular targeting signal).</text>
        <dbReference type="EC" id="3.4.19.12"/>
    </reaction>
</comment>
<feature type="region of interest" description="Disordered" evidence="7">
    <location>
        <begin position="1"/>
        <end position="35"/>
    </location>
</feature>
<dbReference type="SUPFAM" id="SSF54001">
    <property type="entry name" value="Cysteine proteinases"/>
    <property type="match status" value="1"/>
</dbReference>
<dbReference type="EMBL" id="KQ030509">
    <property type="protein sequence ID" value="KJZ76845.1"/>
    <property type="molecule type" value="Genomic_DNA"/>
</dbReference>
<dbReference type="OrthoDB" id="429671at2759"/>
<accession>A0A0F7ZQ92</accession>
<dbReference type="GO" id="GO:0005634">
    <property type="term" value="C:nucleus"/>
    <property type="evidence" value="ECO:0007669"/>
    <property type="project" value="TreeGrafter"/>
</dbReference>
<dbReference type="PROSITE" id="PS00972">
    <property type="entry name" value="USP_1"/>
    <property type="match status" value="1"/>
</dbReference>
<feature type="region of interest" description="Disordered" evidence="7">
    <location>
        <begin position="387"/>
        <end position="418"/>
    </location>
</feature>
<dbReference type="GO" id="GO:0004843">
    <property type="term" value="F:cysteine-type deubiquitinase activity"/>
    <property type="evidence" value="ECO:0007669"/>
    <property type="project" value="UniProtKB-UniRule"/>
</dbReference>
<feature type="region of interest" description="Disordered" evidence="7">
    <location>
        <begin position="802"/>
        <end position="879"/>
    </location>
</feature>
<dbReference type="PANTHER" id="PTHR24006">
    <property type="entry name" value="UBIQUITIN CARBOXYL-TERMINAL HYDROLASE"/>
    <property type="match status" value="1"/>
</dbReference>
<organism evidence="9 10">
    <name type="scientific">Hirsutella minnesotensis 3608</name>
    <dbReference type="NCBI Taxonomy" id="1043627"/>
    <lineage>
        <taxon>Eukaryota</taxon>
        <taxon>Fungi</taxon>
        <taxon>Dikarya</taxon>
        <taxon>Ascomycota</taxon>
        <taxon>Pezizomycotina</taxon>
        <taxon>Sordariomycetes</taxon>
        <taxon>Hypocreomycetidae</taxon>
        <taxon>Hypocreales</taxon>
        <taxon>Ophiocordycipitaceae</taxon>
        <taxon>Hirsutella</taxon>
    </lineage>
</organism>
<gene>
    <name evidence="9" type="ORF">HIM_03722</name>
</gene>
<feature type="compositionally biased region" description="Low complexity" evidence="7">
    <location>
        <begin position="14"/>
        <end position="35"/>
    </location>
</feature>
<evidence type="ECO:0000256" key="1">
    <source>
        <dbReference type="ARBA" id="ARBA00000707"/>
    </source>
</evidence>
<keyword evidence="2 6" id="KW-0645">Protease</keyword>
<dbReference type="Gene3D" id="3.90.70.10">
    <property type="entry name" value="Cysteine proteinases"/>
    <property type="match status" value="1"/>
</dbReference>
<name>A0A0F7ZQ92_9HYPO</name>
<evidence type="ECO:0000313" key="10">
    <source>
        <dbReference type="Proteomes" id="UP000054481"/>
    </source>
</evidence>
<evidence type="ECO:0000256" key="2">
    <source>
        <dbReference type="ARBA" id="ARBA00022670"/>
    </source>
</evidence>
<dbReference type="PANTHER" id="PTHR24006:SF687">
    <property type="entry name" value="UBIQUITIN CARBOXYL-TERMINAL HYDROLASE 10"/>
    <property type="match status" value="1"/>
</dbReference>
<sequence>MSGGPGGGPRRRQPQYVPQYHHQQQQQQQHMAPMYPNYMPYAPQGYYGMPPQFQNGGMPSPGYIAYQGYARSPPAMPQYVPMVGVSVPPSYARPSQQSPSLSTSYQPPPAPAPIPPQTPSSSHSSQMIPPPTPPTPQTIEHALPPSVPAAIPAAALPAPPPAAQPRESPLLERREPFRPPLPWFSRPDASFPKRTLRSRRRRKPLTADGVAVSLPAEQHGSIAENGATLTKSVAAAENPSQVAASGLHSKETSHEPALVDAKPIQSAPPPVDSPKRSNGSSATVVTSTATAATAASPAIPVLPALPRPSVKNTGGEKTGDSRGQTADGVDAAPPNGLNGATASSGLGEIIEPEAAANPEAAPVVAQPVKVAPASWAGLFAKTAQKAPVSASGTNGLPSTNGSGSAKTSTSGPPPTFAKNNVSSVAEAIRGYQVGGGDKISFLEPRGLTNTGNMCYMNSVLQVLMYCIPFHDFLDQVSKKAVHSFKSETPLIDAMIMFMREYKVLESASSADELRRKLKSDDLEKYGEPFTPEFVYEAIRQLARFASMRRGHQQDAEEFLGFLLQSLDDECTHVMGSLPSVDSETASVDMVASQSSASDPSGDWLEVGRKQRAAVTRSSGCNSSTPITKIFGGLLRSEFRVPGLKDSITTEPYQPLQLDIGSPDVRNVVDALRGLTRPERLQGDFNSPRGKDVIATKQVFIESLPPVLILHLKRFQFEAEGNGTIKIWKKVGYPLELEIPREALSRQKRQTMGDGAMPKYRLISVVYHHGRNASGGHYTVDVRRQDGREWIRMDDTILRRVRSEDVAEGGSEEEIKDPRKETVATSSAANRFGAMNDEDTGDEDGWKQVTSSTSGGKRWSSVVNGSSVGTKEKQQQQVKESIKDNKVAYLLFYQRV</sequence>
<reference evidence="9 10" key="1">
    <citation type="journal article" date="2014" name="Genome Biol. Evol.">
        <title>Comparative genomics and transcriptomics analyses reveal divergent lifestyle features of nematode endoparasitic fungus Hirsutella minnesotensis.</title>
        <authorList>
            <person name="Lai Y."/>
            <person name="Liu K."/>
            <person name="Zhang X."/>
            <person name="Zhang X."/>
            <person name="Li K."/>
            <person name="Wang N."/>
            <person name="Shu C."/>
            <person name="Wu Y."/>
            <person name="Wang C."/>
            <person name="Bushley K.E."/>
            <person name="Xiang M."/>
            <person name="Liu X."/>
        </authorList>
    </citation>
    <scope>NUCLEOTIDE SEQUENCE [LARGE SCALE GENOMIC DNA]</scope>
    <source>
        <strain evidence="9 10">3608</strain>
    </source>
</reference>
<evidence type="ECO:0000259" key="8">
    <source>
        <dbReference type="PROSITE" id="PS50235"/>
    </source>
</evidence>
<dbReference type="InterPro" id="IPR050164">
    <property type="entry name" value="Peptidase_C19"/>
</dbReference>
<feature type="compositionally biased region" description="Basic and acidic residues" evidence="7">
    <location>
        <begin position="869"/>
        <end position="879"/>
    </location>
</feature>
<protein>
    <recommendedName>
        <fullName evidence="6">Ubiquitin carboxyl-terminal hydrolase</fullName>
        <ecNumber evidence="6">3.4.19.12</ecNumber>
    </recommendedName>
</protein>
<dbReference type="EC" id="3.4.19.12" evidence="6"/>
<keyword evidence="10" id="KW-1185">Reference proteome</keyword>
<evidence type="ECO:0000256" key="3">
    <source>
        <dbReference type="ARBA" id="ARBA00022786"/>
    </source>
</evidence>
<evidence type="ECO:0000256" key="7">
    <source>
        <dbReference type="SAM" id="MobiDB-lite"/>
    </source>
</evidence>
<evidence type="ECO:0000256" key="4">
    <source>
        <dbReference type="ARBA" id="ARBA00022801"/>
    </source>
</evidence>
<feature type="region of interest" description="Disordered" evidence="7">
    <location>
        <begin position="298"/>
        <end position="344"/>
    </location>
</feature>
<dbReference type="GO" id="GO:0016579">
    <property type="term" value="P:protein deubiquitination"/>
    <property type="evidence" value="ECO:0007669"/>
    <property type="project" value="InterPro"/>
</dbReference>
<dbReference type="PROSITE" id="PS00973">
    <property type="entry name" value="USP_2"/>
    <property type="match status" value="1"/>
</dbReference>
<dbReference type="PROSITE" id="PS50235">
    <property type="entry name" value="USP_3"/>
    <property type="match status" value="1"/>
</dbReference>
<feature type="compositionally biased region" description="Polar residues" evidence="7">
    <location>
        <begin position="847"/>
        <end position="868"/>
    </location>
</feature>
<evidence type="ECO:0000256" key="5">
    <source>
        <dbReference type="ARBA" id="ARBA00022807"/>
    </source>
</evidence>
<feature type="domain" description="USP" evidence="8">
    <location>
        <begin position="445"/>
        <end position="818"/>
    </location>
</feature>
<dbReference type="AlphaFoldDB" id="A0A0F7ZQ92"/>
<comment type="similarity">
    <text evidence="6">Belongs to the peptidase C19 family.</text>
</comment>
<feature type="compositionally biased region" description="Low complexity" evidence="7">
    <location>
        <begin position="142"/>
        <end position="156"/>
    </location>
</feature>
<feature type="compositionally biased region" description="Pro residues" evidence="7">
    <location>
        <begin position="106"/>
        <end position="118"/>
    </location>
</feature>
<dbReference type="InterPro" id="IPR038765">
    <property type="entry name" value="Papain-like_cys_pep_sf"/>
</dbReference>